<sequence length="221" mass="25263">MVGKQYLALVWGHVGVRTVPCDPETVHEVRPNVYLVQMGLGSIDHQWPCGREQKLVAPFTDPRCRNVRDCSTIVVVLEHGRVLGEPASRLLLIPKTGRRHQLRVHCAAGLGHPIVGDLSYSPWPFISQHNALNHDSSLDYRLNRMMLHAYRLNMIIRSQREGALVHHHRDRKGFLHDTLVDKHQVLDLCTGDPNFFPSDSHAWSVETELHSLSQWRDTFTL</sequence>
<name>A0A183AZ89_9TREM</name>
<dbReference type="GO" id="GO:0009982">
    <property type="term" value="F:pseudouridine synthase activity"/>
    <property type="evidence" value="ECO:0007669"/>
    <property type="project" value="InterPro"/>
</dbReference>
<dbReference type="OrthoDB" id="418349at2759"/>
<evidence type="ECO:0000313" key="4">
    <source>
        <dbReference type="WBParaSite" id="ECPE_0001231001-mRNA-1"/>
    </source>
</evidence>
<dbReference type="Proteomes" id="UP000272942">
    <property type="component" value="Unassembled WGS sequence"/>
</dbReference>
<organism evidence="4">
    <name type="scientific">Echinostoma caproni</name>
    <dbReference type="NCBI Taxonomy" id="27848"/>
    <lineage>
        <taxon>Eukaryota</taxon>
        <taxon>Metazoa</taxon>
        <taxon>Spiralia</taxon>
        <taxon>Lophotrochozoa</taxon>
        <taxon>Platyhelminthes</taxon>
        <taxon>Trematoda</taxon>
        <taxon>Digenea</taxon>
        <taxon>Plagiorchiida</taxon>
        <taxon>Echinostomata</taxon>
        <taxon>Echinostomatoidea</taxon>
        <taxon>Echinostomatidae</taxon>
        <taxon>Echinostoma</taxon>
    </lineage>
</organism>
<comment type="similarity">
    <text evidence="1">Belongs to the pseudouridine synthase RluA family.</text>
</comment>
<dbReference type="Gene3D" id="3.30.2350.10">
    <property type="entry name" value="Pseudouridine synthase"/>
    <property type="match status" value="1"/>
</dbReference>
<keyword evidence="3" id="KW-1185">Reference proteome</keyword>
<dbReference type="SUPFAM" id="SSF55120">
    <property type="entry name" value="Pseudouridine synthase"/>
    <property type="match status" value="1"/>
</dbReference>
<accession>A0A183AZ89</accession>
<dbReference type="AlphaFoldDB" id="A0A183AZ89"/>
<evidence type="ECO:0000256" key="1">
    <source>
        <dbReference type="ARBA" id="ARBA00010876"/>
    </source>
</evidence>
<reference evidence="2 3" key="2">
    <citation type="submission" date="2018-11" db="EMBL/GenBank/DDBJ databases">
        <authorList>
            <consortium name="Pathogen Informatics"/>
        </authorList>
    </citation>
    <scope>NUCLEOTIDE SEQUENCE [LARGE SCALE GENOMIC DNA]</scope>
    <source>
        <strain evidence="2 3">Egypt</strain>
    </source>
</reference>
<dbReference type="GO" id="GO:0003723">
    <property type="term" value="F:RNA binding"/>
    <property type="evidence" value="ECO:0007669"/>
    <property type="project" value="InterPro"/>
</dbReference>
<protein>
    <submittedName>
        <fullName evidence="4">PseudoU_synth_2 domain-containing protein</fullName>
    </submittedName>
</protein>
<dbReference type="WBParaSite" id="ECPE_0001231001-mRNA-1">
    <property type="protein sequence ID" value="ECPE_0001231001-mRNA-1"/>
    <property type="gene ID" value="ECPE_0001231001"/>
</dbReference>
<dbReference type="InterPro" id="IPR050188">
    <property type="entry name" value="RluA_PseudoU_synthase"/>
</dbReference>
<proteinExistence type="inferred from homology"/>
<dbReference type="InterPro" id="IPR020103">
    <property type="entry name" value="PsdUridine_synth_cat_dom_sf"/>
</dbReference>
<evidence type="ECO:0000313" key="2">
    <source>
        <dbReference type="EMBL" id="VDP89546.1"/>
    </source>
</evidence>
<evidence type="ECO:0000313" key="3">
    <source>
        <dbReference type="Proteomes" id="UP000272942"/>
    </source>
</evidence>
<reference evidence="4" key="1">
    <citation type="submission" date="2016-06" db="UniProtKB">
        <authorList>
            <consortium name="WormBaseParasite"/>
        </authorList>
    </citation>
    <scope>IDENTIFICATION</scope>
</reference>
<dbReference type="PANTHER" id="PTHR21600:SF87">
    <property type="entry name" value="RNA PSEUDOURIDYLATE SYNTHASE DOMAIN-CONTAINING PROTEIN 1"/>
    <property type="match status" value="1"/>
</dbReference>
<dbReference type="EMBL" id="UZAN01052531">
    <property type="protein sequence ID" value="VDP89546.1"/>
    <property type="molecule type" value="Genomic_DNA"/>
</dbReference>
<dbReference type="GO" id="GO:0000455">
    <property type="term" value="P:enzyme-directed rRNA pseudouridine synthesis"/>
    <property type="evidence" value="ECO:0007669"/>
    <property type="project" value="TreeGrafter"/>
</dbReference>
<gene>
    <name evidence="2" type="ORF">ECPE_LOCUS12274</name>
</gene>
<dbReference type="PANTHER" id="PTHR21600">
    <property type="entry name" value="MITOCHONDRIAL RNA PSEUDOURIDINE SYNTHASE"/>
    <property type="match status" value="1"/>
</dbReference>